<proteinExistence type="predicted"/>
<keyword evidence="5" id="KW-1185">Reference proteome</keyword>
<feature type="signal peptide" evidence="2">
    <location>
        <begin position="1"/>
        <end position="18"/>
    </location>
</feature>
<evidence type="ECO:0000313" key="5">
    <source>
        <dbReference type="Proteomes" id="UP001255185"/>
    </source>
</evidence>
<comment type="caution">
    <text evidence="4">The sequence shown here is derived from an EMBL/GenBank/DDBJ whole genome shotgun (WGS) entry which is preliminary data.</text>
</comment>
<dbReference type="Proteomes" id="UP001255185">
    <property type="component" value="Unassembled WGS sequence"/>
</dbReference>
<evidence type="ECO:0000256" key="1">
    <source>
        <dbReference type="ARBA" id="ARBA00022729"/>
    </source>
</evidence>
<dbReference type="InterPro" id="IPR026444">
    <property type="entry name" value="Secre_tail"/>
</dbReference>
<organism evidence="4 5">
    <name type="scientific">Flavobacterium arsenatis</name>
    <dbReference type="NCBI Taxonomy" id="1484332"/>
    <lineage>
        <taxon>Bacteria</taxon>
        <taxon>Pseudomonadati</taxon>
        <taxon>Bacteroidota</taxon>
        <taxon>Flavobacteriia</taxon>
        <taxon>Flavobacteriales</taxon>
        <taxon>Flavobacteriaceae</taxon>
        <taxon>Flavobacterium</taxon>
    </lineage>
</organism>
<dbReference type="RefSeq" id="WP_310025539.1">
    <property type="nucleotide sequence ID" value="NZ_JAVDVI010000005.1"/>
</dbReference>
<dbReference type="EMBL" id="JAVDVI010000005">
    <property type="protein sequence ID" value="MDR6967413.1"/>
    <property type="molecule type" value="Genomic_DNA"/>
</dbReference>
<evidence type="ECO:0000256" key="2">
    <source>
        <dbReference type="SAM" id="SignalP"/>
    </source>
</evidence>
<gene>
    <name evidence="4" type="ORF">J2X31_001424</name>
</gene>
<evidence type="ECO:0000259" key="3">
    <source>
        <dbReference type="Pfam" id="PF18962"/>
    </source>
</evidence>
<reference evidence="4 5" key="1">
    <citation type="submission" date="2023-07" db="EMBL/GenBank/DDBJ databases">
        <title>Sorghum-associated microbial communities from plants grown in Nebraska, USA.</title>
        <authorList>
            <person name="Schachtman D."/>
        </authorList>
    </citation>
    <scope>NUCLEOTIDE SEQUENCE [LARGE SCALE GENOMIC DNA]</scope>
    <source>
        <strain evidence="4 5">3773</strain>
    </source>
</reference>
<feature type="domain" description="Secretion system C-terminal sorting" evidence="3">
    <location>
        <begin position="178"/>
        <end position="244"/>
    </location>
</feature>
<dbReference type="InterPro" id="IPR008979">
    <property type="entry name" value="Galactose-bd-like_sf"/>
</dbReference>
<dbReference type="SUPFAM" id="SSF49785">
    <property type="entry name" value="Galactose-binding domain-like"/>
    <property type="match status" value="1"/>
</dbReference>
<name>A0ABU1TNG0_9FLAO</name>
<sequence length="245" mass="27120">MIKKLPIVLMMLGFGVNAQVPLFNSNSTISPYGSVSSPSNEEYYNIIDGDVETKFLDFNYLDGLGFTVNLNGYQTVATGMDFTTANDSAERDPTVFEIFGSNNGTYFTSITVGVISCNDERFYTTSYTFDNTEGYSSYRFIFSEQCNTIEAMIQIAEVQLFGTELGTEVFSKKDNLKLFPNPSSGKFTISQDEAIGQIIISDALGKIVKQLDSDNLSQEIDMEGLESGLYFLKTSNGLTKKLIIK</sequence>
<keyword evidence="1 2" id="KW-0732">Signal</keyword>
<dbReference type="Gene3D" id="2.60.120.260">
    <property type="entry name" value="Galactose-binding domain-like"/>
    <property type="match status" value="1"/>
</dbReference>
<dbReference type="Pfam" id="PF18962">
    <property type="entry name" value="Por_Secre_tail"/>
    <property type="match status" value="1"/>
</dbReference>
<accession>A0ABU1TNG0</accession>
<dbReference type="NCBIfam" id="TIGR04183">
    <property type="entry name" value="Por_Secre_tail"/>
    <property type="match status" value="1"/>
</dbReference>
<protein>
    <recommendedName>
        <fullName evidence="3">Secretion system C-terminal sorting domain-containing protein</fullName>
    </recommendedName>
</protein>
<evidence type="ECO:0000313" key="4">
    <source>
        <dbReference type="EMBL" id="MDR6967413.1"/>
    </source>
</evidence>
<feature type="chain" id="PRO_5045255581" description="Secretion system C-terminal sorting domain-containing protein" evidence="2">
    <location>
        <begin position="19"/>
        <end position="245"/>
    </location>
</feature>